<dbReference type="PROSITE" id="PS00475">
    <property type="entry name" value="RIBOSOMAL_L15"/>
    <property type="match status" value="1"/>
</dbReference>
<dbReference type="OrthoDB" id="11309at2157"/>
<dbReference type="HOGENOM" id="CLU_146465_0_0_2"/>
<dbReference type="InterPro" id="IPR001196">
    <property type="entry name" value="Ribosomal_uL15_CS"/>
</dbReference>
<reference evidence="6 7" key="1">
    <citation type="submission" date="2011-03" db="EMBL/GenBank/DDBJ databases">
        <title>The complete genome of Archaeoglobus veneficus SNP6.</title>
        <authorList>
            <consortium name="US DOE Joint Genome Institute (JGI-PGF)"/>
            <person name="Lucas S."/>
            <person name="Copeland A."/>
            <person name="Lapidus A."/>
            <person name="Bruce D."/>
            <person name="Goodwin L."/>
            <person name="Pitluck S."/>
            <person name="Kyrpides N."/>
            <person name="Mavromatis K."/>
            <person name="Pagani I."/>
            <person name="Ivanova N."/>
            <person name="Mikhailova N."/>
            <person name="Lu M."/>
            <person name="Detter J.C."/>
            <person name="Tapia R."/>
            <person name="Han C."/>
            <person name="Land M."/>
            <person name="Hauser L."/>
            <person name="Markowitz V."/>
            <person name="Cheng J.-F."/>
            <person name="Hugenholtz P."/>
            <person name="Woyke T."/>
            <person name="Wu D."/>
            <person name="Spring S."/>
            <person name="Brambilla E."/>
            <person name="Klenk H.-P."/>
            <person name="Eisen J.A."/>
        </authorList>
    </citation>
    <scope>NUCLEOTIDE SEQUENCE [LARGE SCALE GENOMIC DNA]</scope>
    <source>
        <strain>SNP6</strain>
    </source>
</reference>
<keyword evidence="3 4" id="KW-0687">Ribonucleoprotein</keyword>
<evidence type="ECO:0000256" key="4">
    <source>
        <dbReference type="HAMAP-Rule" id="MF_00329"/>
    </source>
</evidence>
<dbReference type="RefSeq" id="WP_013684247.1">
    <property type="nucleotide sequence ID" value="NC_015320.1"/>
</dbReference>
<dbReference type="GeneID" id="10394714"/>
<evidence type="ECO:0000256" key="2">
    <source>
        <dbReference type="ARBA" id="ARBA00022980"/>
    </source>
</evidence>
<dbReference type="EMBL" id="CP002588">
    <property type="protein sequence ID" value="AEA47590.1"/>
    <property type="molecule type" value="Genomic_DNA"/>
</dbReference>
<dbReference type="InterPro" id="IPR036227">
    <property type="entry name" value="Ribosomal_uL15/eL18_sf"/>
</dbReference>
<organism evidence="6 7">
    <name type="scientific">Archaeoglobus veneficus (strain DSM 11195 / SNP6)</name>
    <dbReference type="NCBI Taxonomy" id="693661"/>
    <lineage>
        <taxon>Archaea</taxon>
        <taxon>Methanobacteriati</taxon>
        <taxon>Methanobacteriota</taxon>
        <taxon>Archaeoglobi</taxon>
        <taxon>Archaeoglobales</taxon>
        <taxon>Archaeoglobaceae</taxon>
        <taxon>Archaeoglobus</taxon>
    </lineage>
</organism>
<evidence type="ECO:0000313" key="7">
    <source>
        <dbReference type="Proteomes" id="UP000008136"/>
    </source>
</evidence>
<dbReference type="STRING" id="693661.Arcve_1590"/>
<dbReference type="GO" id="GO:1990904">
    <property type="term" value="C:ribonucleoprotein complex"/>
    <property type="evidence" value="ECO:0007669"/>
    <property type="project" value="UniProtKB-KW"/>
</dbReference>
<sequence length="118" mass="13178">MSRLRKLQRRKSNPNLVKLIDELLAKDKRVWKDLAERLAKPRRRYAEVNLSKLEKYVSDDEIALVPGKVLGSGEVTKPIKVAALGFSAVAKRKIEEAGGVCMSISEAMQAEGKFRIIG</sequence>
<dbReference type="GO" id="GO:0006412">
    <property type="term" value="P:translation"/>
    <property type="evidence" value="ECO:0007669"/>
    <property type="project" value="UniProtKB-UniRule"/>
</dbReference>
<proteinExistence type="inferred from homology"/>
<dbReference type="Gene3D" id="3.100.10.10">
    <property type="match status" value="1"/>
</dbReference>
<evidence type="ECO:0000256" key="1">
    <source>
        <dbReference type="ARBA" id="ARBA00006815"/>
    </source>
</evidence>
<feature type="domain" description="Large ribosomal subunit protein uL15/eL18" evidence="5">
    <location>
        <begin position="47"/>
        <end position="101"/>
    </location>
</feature>
<dbReference type="KEGG" id="ave:Arcve_1590"/>
<protein>
    <recommendedName>
        <fullName evidence="4">Large ribosomal subunit protein eL18</fullName>
    </recommendedName>
</protein>
<dbReference type="InterPro" id="IPR022947">
    <property type="entry name" value="Ribosomal_eL18_arc"/>
</dbReference>
<dbReference type="eggNOG" id="arCOG00780">
    <property type="taxonomic scope" value="Archaea"/>
</dbReference>
<dbReference type="AlphaFoldDB" id="F2KPR2"/>
<keyword evidence="2 4" id="KW-0689">Ribosomal protein</keyword>
<dbReference type="GO" id="GO:0003735">
    <property type="term" value="F:structural constituent of ribosome"/>
    <property type="evidence" value="ECO:0007669"/>
    <property type="project" value="InterPro"/>
</dbReference>
<dbReference type="InterPro" id="IPR021132">
    <property type="entry name" value="Ribosomal_eL18/eL18-A/B/_CS"/>
</dbReference>
<dbReference type="NCBIfam" id="NF003079">
    <property type="entry name" value="PRK04005.1"/>
    <property type="match status" value="1"/>
</dbReference>
<gene>
    <name evidence="4" type="primary">rpl18e</name>
    <name evidence="6" type="ordered locus">Arcve_1590</name>
</gene>
<dbReference type="GO" id="GO:0005840">
    <property type="term" value="C:ribosome"/>
    <property type="evidence" value="ECO:0007669"/>
    <property type="project" value="UniProtKB-KW"/>
</dbReference>
<keyword evidence="7" id="KW-1185">Reference proteome</keyword>
<evidence type="ECO:0000259" key="5">
    <source>
        <dbReference type="Pfam" id="PF00828"/>
    </source>
</evidence>
<dbReference type="InterPro" id="IPR021131">
    <property type="entry name" value="Ribosomal_uL15/eL18"/>
</dbReference>
<accession>F2KPR2</accession>
<name>F2KPR2_ARCVS</name>
<dbReference type="Pfam" id="PF00828">
    <property type="entry name" value="Ribosomal_L27A"/>
    <property type="match status" value="1"/>
</dbReference>
<dbReference type="Proteomes" id="UP000008136">
    <property type="component" value="Chromosome"/>
</dbReference>
<evidence type="ECO:0000313" key="6">
    <source>
        <dbReference type="EMBL" id="AEA47590.1"/>
    </source>
</evidence>
<dbReference type="SUPFAM" id="SSF52080">
    <property type="entry name" value="Ribosomal proteins L15p and L18e"/>
    <property type="match status" value="1"/>
</dbReference>
<comment type="similarity">
    <text evidence="1 4">Belongs to the eukaryotic ribosomal protein eL18 family.</text>
</comment>
<dbReference type="HAMAP" id="MF_00329">
    <property type="entry name" value="Ribosomal_eL18"/>
    <property type="match status" value="1"/>
</dbReference>
<dbReference type="PROSITE" id="PS01106">
    <property type="entry name" value="RIBOSOMAL_L18E"/>
    <property type="match status" value="1"/>
</dbReference>
<evidence type="ECO:0000256" key="3">
    <source>
        <dbReference type="ARBA" id="ARBA00023274"/>
    </source>
</evidence>